<comment type="subcellular location">
    <subcellularLocation>
        <location evidence="1">Cell membrane</location>
        <topology evidence="1">Multi-pass membrane protein</topology>
    </subcellularLocation>
</comment>
<feature type="domain" description="ABC3 transporter permease C-terminal" evidence="7">
    <location>
        <begin position="711"/>
        <end position="822"/>
    </location>
</feature>
<feature type="transmembrane region" description="Helical" evidence="6">
    <location>
        <begin position="416"/>
        <end position="443"/>
    </location>
</feature>
<dbReference type="InterPro" id="IPR038766">
    <property type="entry name" value="Membrane_comp_ABC_pdt"/>
</dbReference>
<feature type="transmembrane region" description="Helical" evidence="6">
    <location>
        <begin position="393"/>
        <end position="410"/>
    </location>
</feature>
<feature type="transmembrane region" description="Helical" evidence="6">
    <location>
        <begin position="710"/>
        <end position="730"/>
    </location>
</feature>
<gene>
    <name evidence="9" type="ORF">C725_2223</name>
</gene>
<dbReference type="PANTHER" id="PTHR30287">
    <property type="entry name" value="MEMBRANE COMPONENT OF PREDICTED ABC SUPERFAMILY METABOLITE UPTAKE TRANSPORTER"/>
    <property type="match status" value="1"/>
</dbReference>
<comment type="caution">
    <text evidence="9">The sequence shown here is derived from an EMBL/GenBank/DDBJ whole genome shotgun (WGS) entry which is preliminary data.</text>
</comment>
<dbReference type="OrthoDB" id="9775544at2"/>
<keyword evidence="3 6" id="KW-0812">Transmembrane</keyword>
<dbReference type="EMBL" id="AMRV01000007">
    <property type="protein sequence ID" value="EMD82502.1"/>
    <property type="molecule type" value="Genomic_DNA"/>
</dbReference>
<dbReference type="PANTHER" id="PTHR30287:SF1">
    <property type="entry name" value="INNER MEMBRANE PROTEIN"/>
    <property type="match status" value="1"/>
</dbReference>
<dbReference type="PATRIC" id="fig|1234595.3.peg.2226"/>
<feature type="domain" description="ABC3 transporter permease C-terminal" evidence="7">
    <location>
        <begin position="256"/>
        <end position="374"/>
    </location>
</feature>
<dbReference type="Pfam" id="PF02687">
    <property type="entry name" value="FtsX"/>
    <property type="match status" value="2"/>
</dbReference>
<dbReference type="Pfam" id="PF12704">
    <property type="entry name" value="MacB_PCD"/>
    <property type="match status" value="1"/>
</dbReference>
<evidence type="ECO:0000259" key="7">
    <source>
        <dbReference type="Pfam" id="PF02687"/>
    </source>
</evidence>
<evidence type="ECO:0000313" key="9">
    <source>
        <dbReference type="EMBL" id="EMD82502.1"/>
    </source>
</evidence>
<keyword evidence="4 6" id="KW-1133">Transmembrane helix</keyword>
<dbReference type="InterPro" id="IPR025857">
    <property type="entry name" value="MacB_PCD"/>
</dbReference>
<reference evidence="9 10" key="1">
    <citation type="journal article" date="2013" name="Genome Announc.">
        <title>Draft Genome Sequence of Strain JLT2015T, Belonging to the Family Sphingomonadaceae of the Alphaproteobacteria.</title>
        <authorList>
            <person name="Tang K."/>
            <person name="Liu K."/>
            <person name="Li S."/>
            <person name="Jiao N."/>
        </authorList>
    </citation>
    <scope>NUCLEOTIDE SEQUENCE [LARGE SCALE GENOMIC DNA]</scope>
    <source>
        <strain evidence="9 10">JLT2015</strain>
    </source>
</reference>
<evidence type="ECO:0000256" key="2">
    <source>
        <dbReference type="ARBA" id="ARBA00022475"/>
    </source>
</evidence>
<evidence type="ECO:0000256" key="4">
    <source>
        <dbReference type="ARBA" id="ARBA00022989"/>
    </source>
</evidence>
<keyword evidence="5 6" id="KW-0472">Membrane</keyword>
<feature type="transmembrane region" description="Helical" evidence="6">
    <location>
        <begin position="751"/>
        <end position="781"/>
    </location>
</feature>
<feature type="domain" description="MacB-like periplasmic core" evidence="8">
    <location>
        <begin position="24"/>
        <end position="222"/>
    </location>
</feature>
<evidence type="ECO:0000256" key="3">
    <source>
        <dbReference type="ARBA" id="ARBA00022692"/>
    </source>
</evidence>
<dbReference type="InterPro" id="IPR003838">
    <property type="entry name" value="ABC3_permease_C"/>
</dbReference>
<accession>M2U3B0</accession>
<evidence type="ECO:0000256" key="5">
    <source>
        <dbReference type="ARBA" id="ARBA00023136"/>
    </source>
</evidence>
<feature type="transmembrane region" description="Helical" evidence="6">
    <location>
        <begin position="793"/>
        <end position="820"/>
    </location>
</feature>
<evidence type="ECO:0000259" key="8">
    <source>
        <dbReference type="Pfam" id="PF12704"/>
    </source>
</evidence>
<name>M2U3B0_9SPHN</name>
<proteinExistence type="predicted"/>
<protein>
    <submittedName>
        <fullName evidence="9">ABC transporter, permease protein, putative</fullName>
    </submittedName>
</protein>
<feature type="transmembrane region" description="Helical" evidence="6">
    <location>
        <begin position="464"/>
        <end position="488"/>
    </location>
</feature>
<dbReference type="Proteomes" id="UP000011717">
    <property type="component" value="Unassembled WGS sequence"/>
</dbReference>
<dbReference type="RefSeq" id="WP_008602835.1">
    <property type="nucleotide sequence ID" value="NZ_AMRV01000007.1"/>
</dbReference>
<feature type="transmembrane region" description="Helical" evidence="6">
    <location>
        <begin position="298"/>
        <end position="323"/>
    </location>
</feature>
<keyword evidence="10" id="KW-1185">Reference proteome</keyword>
<dbReference type="AlphaFoldDB" id="M2U3B0"/>
<feature type="transmembrane region" description="Helical" evidence="6">
    <location>
        <begin position="343"/>
        <end position="367"/>
    </location>
</feature>
<dbReference type="GO" id="GO:0005886">
    <property type="term" value="C:plasma membrane"/>
    <property type="evidence" value="ECO:0007669"/>
    <property type="project" value="UniProtKB-SubCell"/>
</dbReference>
<evidence type="ECO:0000256" key="6">
    <source>
        <dbReference type="SAM" id="Phobius"/>
    </source>
</evidence>
<feature type="transmembrane region" description="Helical" evidence="6">
    <location>
        <begin position="253"/>
        <end position="277"/>
    </location>
</feature>
<evidence type="ECO:0000256" key="1">
    <source>
        <dbReference type="ARBA" id="ARBA00004651"/>
    </source>
</evidence>
<evidence type="ECO:0000313" key="10">
    <source>
        <dbReference type="Proteomes" id="UP000011717"/>
    </source>
</evidence>
<organism evidence="9 10">
    <name type="scientific">Pacificimonas flava</name>
    <dbReference type="NCBI Taxonomy" id="1234595"/>
    <lineage>
        <taxon>Bacteria</taxon>
        <taxon>Pseudomonadati</taxon>
        <taxon>Pseudomonadota</taxon>
        <taxon>Alphaproteobacteria</taxon>
        <taxon>Sphingomonadales</taxon>
        <taxon>Sphingosinicellaceae</taxon>
        <taxon>Pacificimonas</taxon>
    </lineage>
</organism>
<sequence>MTLAWRLALREMRGGLGGLRLLAVCLFLGVAAISGVGSLSSAILSSLASEGRVILGGDAAVEIAQRRAMPEELAAFRDAGTVVEILQMRANVSTADNAETVIGELKAVGSGYPLYGEFTLQGGGDFQDALSRGVLLGREGANRLGLRVGDAVRVGGARLPLTGILDHEPDKVAEGFVLGPTILMSKADFARTGLERPGTLFESEYRIRMPAGADLEAFEEDLLERFPDAGFDVDTRENAAPGARRFILNTGQFLTMVGLTALLVAGVGVGSGVTSYLRTKTRSIASLKSVGADSGLIFRIYFLQIALVSAAATFSGAVLGSLVPMIVGSAAGETLPVPPAAGVYPLPLVSGIVYGLLAAFIFALWPLRQAREIPAARLFRAGAVSVGRPPRSVLVAMGVGALAIFLIAILQARAPLFAAGFLAAAVAVLFLLAGLARGIVLAARRIPRPRRPLLRLAIANLTRPGGMTMELTVALGLGLTLFAALAIIETNLSRQIEETIPVDAPSHVILDIPSEGVDGFRQIVRDERAAGGLRMVPSLRGAVTALNGVEVSEMENIPEEAWVLRGDRGLTYTGRIPEGNRVTAGEWWDENHAGEQLVSLEAEMAETLGLAVGDTLTVSVLGMPLQARIANFREVDWRSLGFNFALVFSPGPIEDAPHSYMATVHVPEGGDRALSRAVGTAFPSASIIRIADVIAGAQDILGQLSAAIRAAASVAILAGIAVLIGAVAAARRARSYDAVMLKILGATRGQILAGFLAEFVILSTLVAVLALLLGAAGGWYVVTQIFELEWLPLWGPVVLVVALGALMVVVLSLFGSWAALRTRPAAALRAL</sequence>
<keyword evidence="2" id="KW-1003">Cell membrane</keyword>